<keyword evidence="3 7" id="KW-0812">Transmembrane</keyword>
<dbReference type="PANTHER" id="PTHR34341">
    <property type="entry name" value="TRANSMEMBRANE PROTEIN 107"/>
    <property type="match status" value="1"/>
</dbReference>
<name>A0A2H8TIC9_9HEMI</name>
<feature type="transmembrane region" description="Helical" evidence="7">
    <location>
        <begin position="57"/>
        <end position="80"/>
    </location>
</feature>
<keyword evidence="6 7" id="KW-0472">Membrane</keyword>
<accession>A0A2H8TIC9</accession>
<dbReference type="AlphaFoldDB" id="A0A2H8TIC9"/>
<dbReference type="PANTHER" id="PTHR34341:SF1">
    <property type="entry name" value="TRANSMEMBRANE PROTEIN 107"/>
    <property type="match status" value="1"/>
</dbReference>
<proteinExistence type="predicted"/>
<keyword evidence="5 7" id="KW-1133">Transmembrane helix</keyword>
<dbReference type="GO" id="GO:1904491">
    <property type="term" value="P:protein localization to ciliary transition zone"/>
    <property type="evidence" value="ECO:0007669"/>
    <property type="project" value="TreeGrafter"/>
</dbReference>
<evidence type="ECO:0000256" key="4">
    <source>
        <dbReference type="ARBA" id="ARBA00022794"/>
    </source>
</evidence>
<dbReference type="GO" id="GO:0036038">
    <property type="term" value="C:MKS complex"/>
    <property type="evidence" value="ECO:0007669"/>
    <property type="project" value="TreeGrafter"/>
</dbReference>
<dbReference type="GO" id="GO:0016020">
    <property type="term" value="C:membrane"/>
    <property type="evidence" value="ECO:0007669"/>
    <property type="project" value="UniProtKB-SubCell"/>
</dbReference>
<dbReference type="Pfam" id="PF14995">
    <property type="entry name" value="TMEM107"/>
    <property type="match status" value="1"/>
</dbReference>
<protein>
    <recommendedName>
        <fullName evidence="2">Transmembrane protein 107</fullName>
    </recommendedName>
</protein>
<evidence type="ECO:0000256" key="7">
    <source>
        <dbReference type="SAM" id="Phobius"/>
    </source>
</evidence>
<evidence type="ECO:0000256" key="1">
    <source>
        <dbReference type="ARBA" id="ARBA00004141"/>
    </source>
</evidence>
<dbReference type="InterPro" id="IPR029248">
    <property type="entry name" value="TMEM107"/>
</dbReference>
<feature type="transmembrane region" description="Helical" evidence="7">
    <location>
        <begin position="86"/>
        <end position="103"/>
    </location>
</feature>
<sequence>MSTFCADGLIPARFLCLVAHFIILIMALNHRERNVKACLPYDYDNDLYMEQDKRLMIGYTLSIGFIGIEMFGFMSGITMFSPTNGFISMICHGVATMMMFYFLQDLWSCEMFWSVFFLCSIFPCLIELIMISYSFIMKK</sequence>
<feature type="transmembrane region" description="Helical" evidence="7">
    <location>
        <begin position="12"/>
        <end position="29"/>
    </location>
</feature>
<keyword evidence="4" id="KW-0970">Cilium biogenesis/degradation</keyword>
<comment type="subcellular location">
    <subcellularLocation>
        <location evidence="1">Membrane</location>
        <topology evidence="1">Multi-pass membrane protein</topology>
    </subcellularLocation>
</comment>
<feature type="transmembrane region" description="Helical" evidence="7">
    <location>
        <begin position="115"/>
        <end position="136"/>
    </location>
</feature>
<evidence type="ECO:0000313" key="8">
    <source>
        <dbReference type="EMBL" id="MBW13761.1"/>
    </source>
</evidence>
<dbReference type="GO" id="GO:1905515">
    <property type="term" value="P:non-motile cilium assembly"/>
    <property type="evidence" value="ECO:0007669"/>
    <property type="project" value="TreeGrafter"/>
</dbReference>
<evidence type="ECO:0000256" key="2">
    <source>
        <dbReference type="ARBA" id="ARBA00015652"/>
    </source>
</evidence>
<evidence type="ECO:0000256" key="3">
    <source>
        <dbReference type="ARBA" id="ARBA00022692"/>
    </source>
</evidence>
<reference evidence="8" key="1">
    <citation type="submission" date="2017-10" db="EMBL/GenBank/DDBJ databases">
        <title>Transcriptome Assembly of Sugarcane Aphid Adults.</title>
        <authorList>
            <person name="Scully E.D."/>
            <person name="Palmer N.A."/>
            <person name="Geib S.M."/>
            <person name="Sarath G."/>
            <person name="Sattler S.E."/>
        </authorList>
    </citation>
    <scope>NUCLEOTIDE SEQUENCE</scope>
    <source>
        <tissue evidence="8">Whole body</tissue>
    </source>
</reference>
<evidence type="ECO:0000256" key="5">
    <source>
        <dbReference type="ARBA" id="ARBA00022989"/>
    </source>
</evidence>
<dbReference type="OrthoDB" id="6575128at2759"/>
<organism evidence="8">
    <name type="scientific">Melanaphis sacchari</name>
    <dbReference type="NCBI Taxonomy" id="742174"/>
    <lineage>
        <taxon>Eukaryota</taxon>
        <taxon>Metazoa</taxon>
        <taxon>Ecdysozoa</taxon>
        <taxon>Arthropoda</taxon>
        <taxon>Hexapoda</taxon>
        <taxon>Insecta</taxon>
        <taxon>Pterygota</taxon>
        <taxon>Neoptera</taxon>
        <taxon>Paraneoptera</taxon>
        <taxon>Hemiptera</taxon>
        <taxon>Sternorrhyncha</taxon>
        <taxon>Aphidomorpha</taxon>
        <taxon>Aphidoidea</taxon>
        <taxon>Aphididae</taxon>
        <taxon>Aphidini</taxon>
        <taxon>Melanaphis</taxon>
    </lineage>
</organism>
<gene>
    <name evidence="8" type="primary">Tmem107_2</name>
</gene>
<dbReference type="EMBL" id="GFXV01001956">
    <property type="protein sequence ID" value="MBW13761.1"/>
    <property type="molecule type" value="Transcribed_RNA"/>
</dbReference>
<evidence type="ECO:0000256" key="6">
    <source>
        <dbReference type="ARBA" id="ARBA00023136"/>
    </source>
</evidence>